<feature type="compositionally biased region" description="Basic residues" evidence="1">
    <location>
        <begin position="233"/>
        <end position="243"/>
    </location>
</feature>
<feature type="region of interest" description="Disordered" evidence="1">
    <location>
        <begin position="197"/>
        <end position="261"/>
    </location>
</feature>
<name>A0AAN7PLH8_9COLE</name>
<dbReference type="Proteomes" id="UP001353858">
    <property type="component" value="Unassembled WGS sequence"/>
</dbReference>
<dbReference type="EMBL" id="JARPUR010000002">
    <property type="protein sequence ID" value="KAK4883476.1"/>
    <property type="molecule type" value="Genomic_DNA"/>
</dbReference>
<evidence type="ECO:0000256" key="1">
    <source>
        <dbReference type="SAM" id="MobiDB-lite"/>
    </source>
</evidence>
<feature type="compositionally biased region" description="Low complexity" evidence="1">
    <location>
        <begin position="244"/>
        <end position="254"/>
    </location>
</feature>
<evidence type="ECO:0000313" key="2">
    <source>
        <dbReference type="EMBL" id="KAK4883476.1"/>
    </source>
</evidence>
<accession>A0AAN7PLH8</accession>
<feature type="compositionally biased region" description="Basic and acidic residues" evidence="1">
    <location>
        <begin position="197"/>
        <end position="232"/>
    </location>
</feature>
<evidence type="ECO:0000313" key="3">
    <source>
        <dbReference type="Proteomes" id="UP001353858"/>
    </source>
</evidence>
<keyword evidence="3" id="KW-1185">Reference proteome</keyword>
<protein>
    <submittedName>
        <fullName evidence="2">Uncharacterized protein</fullName>
    </submittedName>
</protein>
<gene>
    <name evidence="2" type="ORF">RN001_006795</name>
</gene>
<comment type="caution">
    <text evidence="2">The sequence shown here is derived from an EMBL/GenBank/DDBJ whole genome shotgun (WGS) entry which is preliminary data.</text>
</comment>
<proteinExistence type="predicted"/>
<dbReference type="AlphaFoldDB" id="A0AAN7PLH8"/>
<sequence>MMKANSTNLVAQSATIESPTIDPSGIQNLPHDMNVCTQLTICFLDDQQFALDFSISSRNERTPDRDPDQVVLIPEDEQSAPGSAIILSRNKRSPSRDIDEAILMIDQPSTSSLNSVLTRIDQPTTSGLNLSVTKDSYTSDNVAGLTPPTSDGCIFPSLFKKALLWPQPVQLRSTKRKEKLLAVVTSQQMLECYMKRDDKKRAAEKQKEDRKLLREAKRKESQAKTKEREDKKKQKLNSKRKRNNSSSSSSHSQSDFSLQESGDSELELAISDDGNEGEEVSLDELKEGTFILAKFKGGKRNLTVFVYLCVIQELREDGNIVVMGLKNTDSEKKKYVAEEKGICEINLTEIVRLVEEPEFIVKGERMSYRFKKSLNVS</sequence>
<reference evidence="3" key="1">
    <citation type="submission" date="2023-01" db="EMBL/GenBank/DDBJ databases">
        <title>Key to firefly adult light organ development and bioluminescence: homeobox transcription factors regulate luciferase expression and transportation to peroxisome.</title>
        <authorList>
            <person name="Fu X."/>
        </authorList>
    </citation>
    <scope>NUCLEOTIDE SEQUENCE [LARGE SCALE GENOMIC DNA]</scope>
</reference>
<organism evidence="2 3">
    <name type="scientific">Aquatica leii</name>
    <dbReference type="NCBI Taxonomy" id="1421715"/>
    <lineage>
        <taxon>Eukaryota</taxon>
        <taxon>Metazoa</taxon>
        <taxon>Ecdysozoa</taxon>
        <taxon>Arthropoda</taxon>
        <taxon>Hexapoda</taxon>
        <taxon>Insecta</taxon>
        <taxon>Pterygota</taxon>
        <taxon>Neoptera</taxon>
        <taxon>Endopterygota</taxon>
        <taxon>Coleoptera</taxon>
        <taxon>Polyphaga</taxon>
        <taxon>Elateriformia</taxon>
        <taxon>Elateroidea</taxon>
        <taxon>Lampyridae</taxon>
        <taxon>Luciolinae</taxon>
        <taxon>Aquatica</taxon>
    </lineage>
</organism>